<comment type="similarity">
    <text evidence="7">Belongs to the methyl-accepting chemotaxis (MCP) protein family.</text>
</comment>
<evidence type="ECO:0000256" key="9">
    <source>
        <dbReference type="SAM" id="Phobius"/>
    </source>
</evidence>
<reference evidence="12 13" key="1">
    <citation type="journal article" date="2013" name="Genome Announc.">
        <title>Draft Genome Sequence of Shewanella decolorationis S12, a Dye-Degrading Bacterium Isolated from a Wastewater Treatment Plant.</title>
        <authorList>
            <person name="Xu M."/>
            <person name="Fang Y."/>
            <person name="Liu J."/>
            <person name="Chen X."/>
            <person name="Sun G."/>
            <person name="Guo J."/>
            <person name="Hua Z."/>
            <person name="Tu Q."/>
            <person name="Wu L."/>
            <person name="Zhou J."/>
            <person name="Liu X."/>
        </authorList>
    </citation>
    <scope>NUCLEOTIDE SEQUENCE [LARGE SCALE GENOMIC DNA]</scope>
    <source>
        <strain evidence="12 13">S12</strain>
    </source>
</reference>
<dbReference type="InterPro" id="IPR003660">
    <property type="entry name" value="HAMP_dom"/>
</dbReference>
<dbReference type="PANTHER" id="PTHR32089">
    <property type="entry name" value="METHYL-ACCEPTING CHEMOTAXIS PROTEIN MCPB"/>
    <property type="match status" value="1"/>
</dbReference>
<dbReference type="CDD" id="cd06225">
    <property type="entry name" value="HAMP"/>
    <property type="match status" value="1"/>
</dbReference>
<evidence type="ECO:0000313" key="13">
    <source>
        <dbReference type="Proteomes" id="UP000017548"/>
    </source>
</evidence>
<organism evidence="12 13">
    <name type="scientific">Shewanella decolorationis S12</name>
    <dbReference type="NCBI Taxonomy" id="1353536"/>
    <lineage>
        <taxon>Bacteria</taxon>
        <taxon>Pseudomonadati</taxon>
        <taxon>Pseudomonadota</taxon>
        <taxon>Gammaproteobacteria</taxon>
        <taxon>Alteromonadales</taxon>
        <taxon>Shewanellaceae</taxon>
        <taxon>Shewanella</taxon>
    </lineage>
</organism>
<dbReference type="InterPro" id="IPR033480">
    <property type="entry name" value="sCache_2"/>
</dbReference>
<proteinExistence type="inferred from homology"/>
<dbReference type="RefSeq" id="WP_023268045.1">
    <property type="nucleotide sequence ID" value="NZ_AXZL01000072.1"/>
</dbReference>
<evidence type="ECO:0000256" key="4">
    <source>
        <dbReference type="ARBA" id="ARBA00022989"/>
    </source>
</evidence>
<evidence type="ECO:0000259" key="11">
    <source>
        <dbReference type="PROSITE" id="PS50885"/>
    </source>
</evidence>
<keyword evidence="13" id="KW-1185">Reference proteome</keyword>
<evidence type="ECO:0000256" key="5">
    <source>
        <dbReference type="ARBA" id="ARBA00023136"/>
    </source>
</evidence>
<dbReference type="SMART" id="SM01049">
    <property type="entry name" value="Cache_2"/>
    <property type="match status" value="1"/>
</dbReference>
<keyword evidence="5 9" id="KW-0472">Membrane</keyword>
<dbReference type="Gene3D" id="3.30.450.20">
    <property type="entry name" value="PAS domain"/>
    <property type="match status" value="1"/>
</dbReference>
<feature type="transmembrane region" description="Helical" evidence="9">
    <location>
        <begin position="194"/>
        <end position="212"/>
    </location>
</feature>
<dbReference type="Proteomes" id="UP000017548">
    <property type="component" value="Unassembled WGS sequence"/>
</dbReference>
<evidence type="ECO:0000256" key="7">
    <source>
        <dbReference type="ARBA" id="ARBA00029447"/>
    </source>
</evidence>
<evidence type="ECO:0000313" key="12">
    <source>
        <dbReference type="EMBL" id="ESE40371.1"/>
    </source>
</evidence>
<sequence>MITFLRQFTILKRLMMMLVMAAIGTVCFASFSIKEQYSNLIEQKWLQIDGQLGSVLSVIDVYRQYAVSSKLTEPEAKQAAASLINQTRYAGVGYFIVIDDSNQILAHGENPSLIGTSAQNFKLPNGTNPLITMLSQARQNGKSMLEYPIANPVSKKVEDKLAEARYYPQWGWTVITGAYLSDVKESLDNVMIDYLIIMFLISVPIFGFFLVLNHSITSPLNDAIEALEDIAQGEGDLSQRLNTKGKDEVAHLASAFNLFAQKIGDMVGHLQPLGQTLDNDAKVLMLAVEESNQSAEHIHRETGSVATAVNQMLSTTHEMASNTQQAADADAATSVKNQAQQSKGVIDNTVRDTEKLVLELKAAEAITQKLGHASGQIGSILDVIRAIAEQTNLLALNAAIEAARAGAHGRGFAVVADEVRALANRTQDSTNEIQKIISEIQTGVGSVMQSNSQTQRQSEELQAKVQEAGHAMATILELIAHISDMNTQLASATEEQSLVTEEINRNICNISELTEVSVKANDSNSQAAQSLQDISQDMSRTLGQFKI</sequence>
<dbReference type="Pfam" id="PF17200">
    <property type="entry name" value="sCache_2"/>
    <property type="match status" value="1"/>
</dbReference>
<comment type="caution">
    <text evidence="12">The sequence shown here is derived from an EMBL/GenBank/DDBJ whole genome shotgun (WGS) entry which is preliminary data.</text>
</comment>
<keyword evidence="4 9" id="KW-1133">Transmembrane helix</keyword>
<dbReference type="EMBL" id="AXZL01000072">
    <property type="protein sequence ID" value="ESE40371.1"/>
    <property type="molecule type" value="Genomic_DNA"/>
</dbReference>
<dbReference type="PANTHER" id="PTHR32089:SF119">
    <property type="entry name" value="METHYL-ACCEPTING CHEMOTAXIS PROTEIN CTPL"/>
    <property type="match status" value="1"/>
</dbReference>
<keyword evidence="2" id="KW-1003">Cell membrane</keyword>
<dbReference type="InterPro" id="IPR004089">
    <property type="entry name" value="MCPsignal_dom"/>
</dbReference>
<evidence type="ECO:0000256" key="1">
    <source>
        <dbReference type="ARBA" id="ARBA00004651"/>
    </source>
</evidence>
<dbReference type="PROSITE" id="PS50885">
    <property type="entry name" value="HAMP"/>
    <property type="match status" value="1"/>
</dbReference>
<keyword evidence="3 9" id="KW-0812">Transmembrane</keyword>
<dbReference type="SUPFAM" id="SSF58104">
    <property type="entry name" value="Methyl-accepting chemotaxis protein (MCP) signaling domain"/>
    <property type="match status" value="1"/>
</dbReference>
<keyword evidence="6 8" id="KW-0807">Transducer</keyword>
<dbReference type="PROSITE" id="PS50111">
    <property type="entry name" value="CHEMOTAXIS_TRANSDUC_2"/>
    <property type="match status" value="1"/>
</dbReference>
<name>A0ABN0PJV0_9GAMM</name>
<dbReference type="SMART" id="SM00304">
    <property type="entry name" value="HAMP"/>
    <property type="match status" value="1"/>
</dbReference>
<evidence type="ECO:0000256" key="6">
    <source>
        <dbReference type="ARBA" id="ARBA00023224"/>
    </source>
</evidence>
<evidence type="ECO:0000256" key="8">
    <source>
        <dbReference type="PROSITE-ProRule" id="PRU00284"/>
    </source>
</evidence>
<protein>
    <submittedName>
        <fullName evidence="12">Methyl-accepting chemotaxis sensory transducer</fullName>
    </submittedName>
</protein>
<gene>
    <name evidence="12" type="ORF">SHD_3123</name>
</gene>
<evidence type="ECO:0000256" key="3">
    <source>
        <dbReference type="ARBA" id="ARBA00022692"/>
    </source>
</evidence>
<dbReference type="Pfam" id="PF00015">
    <property type="entry name" value="MCPsignal"/>
    <property type="match status" value="1"/>
</dbReference>
<evidence type="ECO:0000259" key="10">
    <source>
        <dbReference type="PROSITE" id="PS50111"/>
    </source>
</evidence>
<feature type="domain" description="Methyl-accepting transducer" evidence="10">
    <location>
        <begin position="273"/>
        <end position="511"/>
    </location>
</feature>
<dbReference type="SMART" id="SM00283">
    <property type="entry name" value="MA"/>
    <property type="match status" value="1"/>
</dbReference>
<accession>A0ABN0PJV0</accession>
<evidence type="ECO:0000256" key="2">
    <source>
        <dbReference type="ARBA" id="ARBA00022475"/>
    </source>
</evidence>
<comment type="subcellular location">
    <subcellularLocation>
        <location evidence="1">Cell membrane</location>
        <topology evidence="1">Multi-pass membrane protein</topology>
    </subcellularLocation>
</comment>
<feature type="domain" description="HAMP" evidence="11">
    <location>
        <begin position="214"/>
        <end position="268"/>
    </location>
</feature>
<dbReference type="Pfam" id="PF00672">
    <property type="entry name" value="HAMP"/>
    <property type="match status" value="1"/>
</dbReference>
<feature type="transmembrane region" description="Helical" evidence="9">
    <location>
        <begin position="14"/>
        <end position="33"/>
    </location>
</feature>
<dbReference type="Gene3D" id="1.10.287.950">
    <property type="entry name" value="Methyl-accepting chemotaxis protein"/>
    <property type="match status" value="1"/>
</dbReference>